<keyword evidence="1" id="KW-0732">Signal</keyword>
<feature type="signal peptide" evidence="1">
    <location>
        <begin position="1"/>
        <end position="20"/>
    </location>
</feature>
<dbReference type="CDD" id="cd02976">
    <property type="entry name" value="NrdH"/>
    <property type="match status" value="1"/>
</dbReference>
<name>A0A562WRD5_9BACT</name>
<sequence>MTKILIAATFLLFTATVTTAAGPASTDAPQSPINPAAPVKLQYPKIVLYSTSWCPHCRQAKEYMTSNNIPFINKDVELDDSAMNELINKYKSQGVPVIVLGNDEKVLKGFDEQRFKKAVEELQGKKK</sequence>
<accession>A0A562WRD5</accession>
<dbReference type="InterPro" id="IPR036249">
    <property type="entry name" value="Thioredoxin-like_sf"/>
</dbReference>
<dbReference type="Gene3D" id="3.40.30.10">
    <property type="entry name" value="Glutaredoxin"/>
    <property type="match status" value="1"/>
</dbReference>
<keyword evidence="4" id="KW-1185">Reference proteome</keyword>
<dbReference type="GO" id="GO:0009055">
    <property type="term" value="F:electron transfer activity"/>
    <property type="evidence" value="ECO:0007669"/>
    <property type="project" value="TreeGrafter"/>
</dbReference>
<dbReference type="SUPFAM" id="SSF52833">
    <property type="entry name" value="Thioredoxin-like"/>
    <property type="match status" value="1"/>
</dbReference>
<dbReference type="AlphaFoldDB" id="A0A562WRD5"/>
<evidence type="ECO:0000313" key="4">
    <source>
        <dbReference type="Proteomes" id="UP000319449"/>
    </source>
</evidence>
<dbReference type="NCBIfam" id="TIGR02196">
    <property type="entry name" value="GlrX_YruB"/>
    <property type="match status" value="1"/>
</dbReference>
<proteinExistence type="predicted"/>
<evidence type="ECO:0000256" key="1">
    <source>
        <dbReference type="SAM" id="SignalP"/>
    </source>
</evidence>
<dbReference type="GO" id="GO:0045454">
    <property type="term" value="P:cell redox homeostasis"/>
    <property type="evidence" value="ECO:0007669"/>
    <property type="project" value="TreeGrafter"/>
</dbReference>
<feature type="domain" description="Glutaredoxin" evidence="2">
    <location>
        <begin position="46"/>
        <end position="102"/>
    </location>
</feature>
<dbReference type="EMBL" id="VLLN01000003">
    <property type="protein sequence ID" value="TWJ32681.1"/>
    <property type="molecule type" value="Genomic_DNA"/>
</dbReference>
<evidence type="ECO:0000259" key="2">
    <source>
        <dbReference type="Pfam" id="PF00462"/>
    </source>
</evidence>
<organism evidence="3 4">
    <name type="scientific">Geobacter argillaceus</name>
    <dbReference type="NCBI Taxonomy" id="345631"/>
    <lineage>
        <taxon>Bacteria</taxon>
        <taxon>Pseudomonadati</taxon>
        <taxon>Thermodesulfobacteriota</taxon>
        <taxon>Desulfuromonadia</taxon>
        <taxon>Geobacterales</taxon>
        <taxon>Geobacteraceae</taxon>
        <taxon>Geobacter</taxon>
    </lineage>
</organism>
<dbReference type="Proteomes" id="UP000319449">
    <property type="component" value="Unassembled WGS sequence"/>
</dbReference>
<dbReference type="PANTHER" id="PTHR34386">
    <property type="entry name" value="GLUTAREDOXIN"/>
    <property type="match status" value="1"/>
</dbReference>
<dbReference type="InterPro" id="IPR002109">
    <property type="entry name" value="Glutaredoxin"/>
</dbReference>
<comment type="caution">
    <text evidence="3">The sequence shown here is derived from an EMBL/GenBank/DDBJ whole genome shotgun (WGS) entry which is preliminary data.</text>
</comment>
<dbReference type="Pfam" id="PF00462">
    <property type="entry name" value="Glutaredoxin"/>
    <property type="match status" value="1"/>
</dbReference>
<dbReference type="RefSeq" id="WP_145018088.1">
    <property type="nucleotide sequence ID" value="NZ_VLLN01000003.1"/>
</dbReference>
<feature type="chain" id="PRO_5021965151" evidence="1">
    <location>
        <begin position="21"/>
        <end position="127"/>
    </location>
</feature>
<evidence type="ECO:0000313" key="3">
    <source>
        <dbReference type="EMBL" id="TWJ32681.1"/>
    </source>
</evidence>
<dbReference type="OrthoDB" id="9814618at2"/>
<dbReference type="PROSITE" id="PS51354">
    <property type="entry name" value="GLUTAREDOXIN_2"/>
    <property type="match status" value="1"/>
</dbReference>
<dbReference type="PANTHER" id="PTHR34386:SF1">
    <property type="entry name" value="GLUTAREDOXIN-LIKE PROTEIN NRDH"/>
    <property type="match status" value="1"/>
</dbReference>
<gene>
    <name evidence="3" type="ORF">JN12_00656</name>
</gene>
<reference evidence="3 4" key="1">
    <citation type="submission" date="2019-07" db="EMBL/GenBank/DDBJ databases">
        <title>Genomic Encyclopedia of Archaeal and Bacterial Type Strains, Phase II (KMG-II): from individual species to whole genera.</title>
        <authorList>
            <person name="Goeker M."/>
        </authorList>
    </citation>
    <scope>NUCLEOTIDE SEQUENCE [LARGE SCALE GENOMIC DNA]</scope>
    <source>
        <strain evidence="3 4">ATCC BAA-1139</strain>
    </source>
</reference>
<protein>
    <submittedName>
        <fullName evidence="3">Glutaredoxin-like YruB-family protein</fullName>
    </submittedName>
</protein>
<dbReference type="InterPro" id="IPR051548">
    <property type="entry name" value="Grx-like_ET"/>
</dbReference>
<dbReference type="InterPro" id="IPR011911">
    <property type="entry name" value="GlrX_YruB"/>
</dbReference>